<evidence type="ECO:0000313" key="9">
    <source>
        <dbReference type="EMBL" id="OWZ83904.1"/>
    </source>
</evidence>
<proteinExistence type="inferred from homology"/>
<dbReference type="GO" id="GO:0005886">
    <property type="term" value="C:plasma membrane"/>
    <property type="evidence" value="ECO:0007669"/>
    <property type="project" value="UniProtKB-SubCell"/>
</dbReference>
<feature type="transmembrane region" description="Helical" evidence="8">
    <location>
        <begin position="61"/>
        <end position="82"/>
    </location>
</feature>
<keyword evidence="5 8" id="KW-0812">Transmembrane</keyword>
<evidence type="ECO:0000256" key="5">
    <source>
        <dbReference type="ARBA" id="ARBA00022692"/>
    </source>
</evidence>
<sequence length="87" mass="9667">MLINAFLYAAIALAVLIIISLYRAYVGPSCFDRVVAINIISTKVVTIIAVISYIYEQEFFLDVALVYALISYITVVGIAKYVEHGRC</sequence>
<feature type="transmembrane region" description="Helical" evidence="8">
    <location>
        <begin position="34"/>
        <end position="55"/>
    </location>
</feature>
<accession>A0A226BZY2</accession>
<comment type="similarity">
    <text evidence="2">Belongs to the CPA3 antiporters (TC 2.A.63) subunit F family.</text>
</comment>
<name>A0A226BZY2_9FIRM</name>
<evidence type="ECO:0000256" key="8">
    <source>
        <dbReference type="SAM" id="Phobius"/>
    </source>
</evidence>
<evidence type="ECO:0000256" key="3">
    <source>
        <dbReference type="ARBA" id="ARBA00022448"/>
    </source>
</evidence>
<evidence type="ECO:0000256" key="1">
    <source>
        <dbReference type="ARBA" id="ARBA00004651"/>
    </source>
</evidence>
<dbReference type="Pfam" id="PF04066">
    <property type="entry name" value="MrpF_PhaF"/>
    <property type="match status" value="1"/>
</dbReference>
<organism evidence="9 10">
    <name type="scientific">Natranaerobius trueperi</name>
    <dbReference type="NCBI Taxonomy" id="759412"/>
    <lineage>
        <taxon>Bacteria</taxon>
        <taxon>Bacillati</taxon>
        <taxon>Bacillota</taxon>
        <taxon>Clostridia</taxon>
        <taxon>Natranaerobiales</taxon>
        <taxon>Natranaerobiaceae</taxon>
        <taxon>Natranaerobius</taxon>
    </lineage>
</organism>
<dbReference type="OrthoDB" id="9799958at2"/>
<keyword evidence="3" id="KW-0813">Transport</keyword>
<dbReference type="AlphaFoldDB" id="A0A226BZY2"/>
<evidence type="ECO:0000313" key="10">
    <source>
        <dbReference type="Proteomes" id="UP000214588"/>
    </source>
</evidence>
<dbReference type="GO" id="GO:0015385">
    <property type="term" value="F:sodium:proton antiporter activity"/>
    <property type="evidence" value="ECO:0007669"/>
    <property type="project" value="TreeGrafter"/>
</dbReference>
<gene>
    <name evidence="9" type="ORF">CDO51_05825</name>
</gene>
<reference evidence="9 10" key="1">
    <citation type="submission" date="2017-06" db="EMBL/GenBank/DDBJ databases">
        <title>Draft Genome Sequence of Natranaerobius trueperi halophilic, alkalithermophilic bacteria from soda lakes.</title>
        <authorList>
            <person name="Zhao B."/>
        </authorList>
    </citation>
    <scope>NUCLEOTIDE SEQUENCE [LARGE SCALE GENOMIC DNA]</scope>
    <source>
        <strain evidence="9 10">DSM 18760</strain>
    </source>
</reference>
<evidence type="ECO:0000256" key="7">
    <source>
        <dbReference type="ARBA" id="ARBA00023136"/>
    </source>
</evidence>
<dbReference type="RefSeq" id="WP_089023364.1">
    <property type="nucleotide sequence ID" value="NZ_NIQC01000010.1"/>
</dbReference>
<keyword evidence="10" id="KW-1185">Reference proteome</keyword>
<dbReference type="InterPro" id="IPR007208">
    <property type="entry name" value="MrpF/PhaF-like"/>
</dbReference>
<comment type="subcellular location">
    <subcellularLocation>
        <location evidence="1">Cell membrane</location>
        <topology evidence="1">Multi-pass membrane protein</topology>
    </subcellularLocation>
</comment>
<dbReference type="Proteomes" id="UP000214588">
    <property type="component" value="Unassembled WGS sequence"/>
</dbReference>
<protein>
    <submittedName>
        <fullName evidence="9">Cation:proton antiporter</fullName>
    </submittedName>
</protein>
<keyword evidence="7 8" id="KW-0472">Membrane</keyword>
<keyword evidence="4" id="KW-1003">Cell membrane</keyword>
<dbReference type="PANTHER" id="PTHR34702">
    <property type="entry name" value="NA(+)/H(+) ANTIPORTER SUBUNIT F1"/>
    <property type="match status" value="1"/>
</dbReference>
<evidence type="ECO:0000256" key="4">
    <source>
        <dbReference type="ARBA" id="ARBA00022475"/>
    </source>
</evidence>
<feature type="transmembrane region" description="Helical" evidence="8">
    <location>
        <begin position="6"/>
        <end position="22"/>
    </location>
</feature>
<evidence type="ECO:0000256" key="2">
    <source>
        <dbReference type="ARBA" id="ARBA00009212"/>
    </source>
</evidence>
<comment type="caution">
    <text evidence="9">The sequence shown here is derived from an EMBL/GenBank/DDBJ whole genome shotgun (WGS) entry which is preliminary data.</text>
</comment>
<keyword evidence="6 8" id="KW-1133">Transmembrane helix</keyword>
<dbReference type="PANTHER" id="PTHR34702:SF1">
    <property type="entry name" value="NA(+)_H(+) ANTIPORTER SUBUNIT F"/>
    <property type="match status" value="1"/>
</dbReference>
<evidence type="ECO:0000256" key="6">
    <source>
        <dbReference type="ARBA" id="ARBA00022989"/>
    </source>
</evidence>
<dbReference type="EMBL" id="NIQC01000010">
    <property type="protein sequence ID" value="OWZ83904.1"/>
    <property type="molecule type" value="Genomic_DNA"/>
</dbReference>